<keyword evidence="3" id="KW-0540">Nuclease</keyword>
<dbReference type="CDD" id="cd17930">
    <property type="entry name" value="DEXHc_cas3"/>
    <property type="match status" value="1"/>
</dbReference>
<evidence type="ECO:0000256" key="5">
    <source>
        <dbReference type="ARBA" id="ARBA00022741"/>
    </source>
</evidence>
<accession>A0ABW0WHE3</accession>
<keyword evidence="6" id="KW-0378">Hydrolase</keyword>
<dbReference type="PANTHER" id="PTHR47963">
    <property type="entry name" value="DEAD-BOX ATP-DEPENDENT RNA HELICASE 47, MITOCHONDRIAL"/>
    <property type="match status" value="1"/>
</dbReference>
<dbReference type="Proteomes" id="UP001596065">
    <property type="component" value="Unassembled WGS sequence"/>
</dbReference>
<evidence type="ECO:0000313" key="11">
    <source>
        <dbReference type="EMBL" id="MFC5657645.1"/>
    </source>
</evidence>
<dbReference type="PANTHER" id="PTHR47963:SF9">
    <property type="entry name" value="CRISPR-ASSOCIATED ENDONUCLEASE_HELICASE CAS3"/>
    <property type="match status" value="1"/>
</dbReference>
<evidence type="ECO:0000256" key="6">
    <source>
        <dbReference type="ARBA" id="ARBA00022801"/>
    </source>
</evidence>
<feature type="domain" description="HD Cas3-type" evidence="10">
    <location>
        <begin position="35"/>
        <end position="229"/>
    </location>
</feature>
<keyword evidence="7" id="KW-0347">Helicase</keyword>
<keyword evidence="5" id="KW-0547">Nucleotide-binding</keyword>
<name>A0ABW0WHE3_STRNO</name>
<comment type="similarity">
    <text evidence="2">In the central section; belongs to the CRISPR-associated helicase Cas3 family.</text>
</comment>
<reference evidence="12" key="1">
    <citation type="journal article" date="2019" name="Int. J. Syst. Evol. Microbiol.">
        <title>The Global Catalogue of Microorganisms (GCM) 10K type strain sequencing project: providing services to taxonomists for standard genome sequencing and annotation.</title>
        <authorList>
            <consortium name="The Broad Institute Genomics Platform"/>
            <consortium name="The Broad Institute Genome Sequencing Center for Infectious Disease"/>
            <person name="Wu L."/>
            <person name="Ma J."/>
        </authorList>
    </citation>
    <scope>NUCLEOTIDE SEQUENCE [LARGE SCALE GENOMIC DNA]</scope>
    <source>
        <strain evidence="12">KCTC 5701</strain>
    </source>
</reference>
<keyword evidence="9" id="KW-0051">Antiviral defense</keyword>
<evidence type="ECO:0000256" key="3">
    <source>
        <dbReference type="ARBA" id="ARBA00022722"/>
    </source>
</evidence>
<evidence type="ECO:0000259" key="10">
    <source>
        <dbReference type="PROSITE" id="PS51643"/>
    </source>
</evidence>
<keyword evidence="4" id="KW-0479">Metal-binding</keyword>
<evidence type="ECO:0000313" key="12">
    <source>
        <dbReference type="Proteomes" id="UP001596065"/>
    </source>
</evidence>
<dbReference type="Pfam" id="PF22590">
    <property type="entry name" value="Cas3-like_C_2"/>
    <property type="match status" value="1"/>
</dbReference>
<dbReference type="InterPro" id="IPR038257">
    <property type="entry name" value="CRISPR-assoc_Cas3_HD_sf"/>
</dbReference>
<keyword evidence="12" id="KW-1185">Reference proteome</keyword>
<evidence type="ECO:0000256" key="8">
    <source>
        <dbReference type="ARBA" id="ARBA00022840"/>
    </source>
</evidence>
<dbReference type="InterPro" id="IPR041372">
    <property type="entry name" value="Cas3_C"/>
</dbReference>
<comment type="similarity">
    <text evidence="1">In the N-terminal section; belongs to the CRISPR-associated nuclease Cas3-HD family.</text>
</comment>
<dbReference type="PROSITE" id="PS51643">
    <property type="entry name" value="HD_CAS3"/>
    <property type="match status" value="1"/>
</dbReference>
<organism evidence="11 12">
    <name type="scientific">Streptomyces nogalater</name>
    <dbReference type="NCBI Taxonomy" id="38314"/>
    <lineage>
        <taxon>Bacteria</taxon>
        <taxon>Bacillati</taxon>
        <taxon>Actinomycetota</taxon>
        <taxon>Actinomycetes</taxon>
        <taxon>Kitasatosporales</taxon>
        <taxon>Streptomycetaceae</taxon>
        <taxon>Streptomyces</taxon>
    </lineage>
</organism>
<dbReference type="InterPro" id="IPR027417">
    <property type="entry name" value="P-loop_NTPase"/>
</dbReference>
<dbReference type="InterPro" id="IPR006483">
    <property type="entry name" value="CRISPR-assoc_Cas3_HD"/>
</dbReference>
<dbReference type="CDD" id="cd09641">
    <property type="entry name" value="Cas3''_I"/>
    <property type="match status" value="1"/>
</dbReference>
<evidence type="ECO:0000256" key="2">
    <source>
        <dbReference type="ARBA" id="ARBA00009046"/>
    </source>
</evidence>
<comment type="caution">
    <text evidence="11">The sequence shown here is derived from an EMBL/GenBank/DDBJ whole genome shotgun (WGS) entry which is preliminary data.</text>
</comment>
<evidence type="ECO:0000256" key="7">
    <source>
        <dbReference type="ARBA" id="ARBA00022806"/>
    </source>
</evidence>
<dbReference type="SMART" id="SM00487">
    <property type="entry name" value="DEXDc"/>
    <property type="match status" value="1"/>
</dbReference>
<dbReference type="Gene3D" id="3.40.50.300">
    <property type="entry name" value="P-loop containing nucleotide triphosphate hydrolases"/>
    <property type="match status" value="2"/>
</dbReference>
<keyword evidence="8" id="KW-0067">ATP-binding</keyword>
<dbReference type="SUPFAM" id="SSF52540">
    <property type="entry name" value="P-loop containing nucleoside triphosphate hydrolases"/>
    <property type="match status" value="1"/>
</dbReference>
<evidence type="ECO:0000256" key="4">
    <source>
        <dbReference type="ARBA" id="ARBA00022723"/>
    </source>
</evidence>
<dbReference type="InterPro" id="IPR006474">
    <property type="entry name" value="Helicase_Cas3_CRISPR-ass_core"/>
</dbReference>
<dbReference type="RefSeq" id="WP_344352397.1">
    <property type="nucleotide sequence ID" value="NZ_BAAASM010000060.1"/>
</dbReference>
<protein>
    <submittedName>
        <fullName evidence="11">CRISPR-associated helicase Cas3</fullName>
    </submittedName>
</protein>
<gene>
    <name evidence="11" type="primary">cas3</name>
    <name evidence="11" type="ORF">ACFP3J_19400</name>
</gene>
<dbReference type="InterPro" id="IPR014001">
    <property type="entry name" value="Helicase_ATP-bd"/>
</dbReference>
<dbReference type="EMBL" id="JBHSOE010000032">
    <property type="protein sequence ID" value="MFC5657645.1"/>
    <property type="molecule type" value="Genomic_DNA"/>
</dbReference>
<dbReference type="Pfam" id="PF18019">
    <property type="entry name" value="Cas3_HD"/>
    <property type="match status" value="1"/>
</dbReference>
<dbReference type="InterPro" id="IPR050547">
    <property type="entry name" value="DEAD_box_RNA_helicases"/>
</dbReference>
<dbReference type="Pfam" id="PF18395">
    <property type="entry name" value="Cas3_C"/>
    <property type="match status" value="1"/>
</dbReference>
<evidence type="ECO:0000256" key="1">
    <source>
        <dbReference type="ARBA" id="ARBA00006847"/>
    </source>
</evidence>
<proteinExistence type="inferred from homology"/>
<sequence length="960" mass="103168">MEDERSVVELMRSWGVPEETVVRVSRLWGKSAARNGGRTHVLLGHLLDTAAVAGVMWDRYLAPSLRRRLNEISGGRGRAWFMWVCAVHDCGKACPAFQGLDAAEAVPVRAAGLAWGRVPAGKRWRHDVAGGALLVARLREEWGDTDAVGWVWPLVAGHHGAFPSVRALRPPYPDALGRGRAWAEVQRVVVDVVSRVVGFADVAAVRPVSPLRKAEQLALSGLIVMADWIASDNRSFPGLSDAGGVSLAGAWRRAEVAWRGLRFRGGWGGLAVPSSPLVPLSGRLGVVPRASQRELVESAWSLPVPGLLVVEAPMGEGKTKGALAAAEVLAARFGLDGVFVAMPTQATSDPIYEQVLEWVRSFDPELESQVALLHGKRRSNRQWRQIWEESRPAGAGSVSPWDDFGAIDEDDEYGWPAGTGGGDARAERSGPPVWFLGPKRGLLTPFVVGTVDHLLYAATRTRHVMLRFAGLMGKVVIVDEVHAADVYMRQFLLEALRWLGQAGVPVVLLSATLPPAQRQAFVNAYLSGAVGSADVDQPVPEPAGYPCVTAAFAVEGRPVVNSSRAVVPSWREPVPTRIEWLPDTDVDGAVVAEAARKAVAGGGVVLVVVNQVDRAQAVYRGLREGGFDGVLHLLHGRLCTAHRAERTEECLRAMGPRAGDARPERMVVIATQLAEQSFDVDADLLITDLAPVDLLLQRIGRLHRHAGTRRPSVHAVPRVLVTGVAAGASGKPRFLPASMKIYEVWPLLRAAALVAEVAGPLPGAGAAEVTGSGTWSIPVDVPGLVARAYGDEDVCPKEWGEPSARASWRAKEEKRRACAEELLLTRPREWGTVTLEGLHYGGSSAVAEEDLDAVVRDGARSVEVVIVHRVTGGYTAWDGTRLGVHGEVPDEAVVERLLGGCVRLPVGLSAEAEQLRPLPGWAHHPWLRYAPALVLEDGWADLGGARVSYDDVEGLLVKQA</sequence>
<dbReference type="InterPro" id="IPR054712">
    <property type="entry name" value="Cas3-like_dom"/>
</dbReference>
<evidence type="ECO:0000256" key="9">
    <source>
        <dbReference type="ARBA" id="ARBA00023118"/>
    </source>
</evidence>
<dbReference type="NCBIfam" id="TIGR01596">
    <property type="entry name" value="cas3_HD"/>
    <property type="match status" value="1"/>
</dbReference>
<dbReference type="NCBIfam" id="TIGR01587">
    <property type="entry name" value="cas3_core"/>
    <property type="match status" value="1"/>
</dbReference>
<dbReference type="Gene3D" id="1.10.3210.30">
    <property type="match status" value="1"/>
</dbReference>